<keyword evidence="8" id="KW-0788">Thiol protease</keyword>
<dbReference type="Gene3D" id="3.90.70.10">
    <property type="entry name" value="Cysteine proteinases"/>
    <property type="match status" value="1"/>
</dbReference>
<feature type="compositionally biased region" description="Low complexity" evidence="10">
    <location>
        <begin position="116"/>
        <end position="130"/>
    </location>
</feature>
<feature type="compositionally biased region" description="Low complexity" evidence="10">
    <location>
        <begin position="662"/>
        <end position="676"/>
    </location>
</feature>
<evidence type="ECO:0000256" key="1">
    <source>
        <dbReference type="ARBA" id="ARBA00000707"/>
    </source>
</evidence>
<keyword evidence="9" id="KW-0539">Nucleus</keyword>
<dbReference type="GO" id="GO:0004843">
    <property type="term" value="F:cysteine-type deubiquitinase activity"/>
    <property type="evidence" value="ECO:0007669"/>
    <property type="project" value="UniProtKB-EC"/>
</dbReference>
<evidence type="ECO:0000256" key="4">
    <source>
        <dbReference type="ARBA" id="ARBA00012759"/>
    </source>
</evidence>
<keyword evidence="5" id="KW-0645">Protease</keyword>
<dbReference type="GO" id="GO:0005829">
    <property type="term" value="C:cytosol"/>
    <property type="evidence" value="ECO:0007669"/>
    <property type="project" value="TreeGrafter"/>
</dbReference>
<evidence type="ECO:0000256" key="2">
    <source>
        <dbReference type="ARBA" id="ARBA00004123"/>
    </source>
</evidence>
<dbReference type="Proteomes" id="UP000215902">
    <property type="component" value="Unassembled WGS sequence"/>
</dbReference>
<evidence type="ECO:0000256" key="3">
    <source>
        <dbReference type="ARBA" id="ARBA00009085"/>
    </source>
</evidence>
<dbReference type="PROSITE" id="PS50053">
    <property type="entry name" value="UBIQUITIN_2"/>
    <property type="match status" value="1"/>
</dbReference>
<dbReference type="InterPro" id="IPR029071">
    <property type="entry name" value="Ubiquitin-like_domsf"/>
</dbReference>
<dbReference type="InterPro" id="IPR028889">
    <property type="entry name" value="USP"/>
</dbReference>
<comment type="caution">
    <text evidence="13">The sequence shown here is derived from an EMBL/GenBank/DDBJ whole genome shotgun (WGS) entry which is preliminary data.</text>
</comment>
<dbReference type="InterPro" id="IPR000626">
    <property type="entry name" value="Ubiquitin-like_dom"/>
</dbReference>
<feature type="region of interest" description="Disordered" evidence="10">
    <location>
        <begin position="1"/>
        <end position="24"/>
    </location>
</feature>
<evidence type="ECO:0000259" key="12">
    <source>
        <dbReference type="PROSITE" id="PS50235"/>
    </source>
</evidence>
<feature type="compositionally biased region" description="Polar residues" evidence="10">
    <location>
        <begin position="714"/>
        <end position="732"/>
    </location>
</feature>
<feature type="compositionally biased region" description="Polar residues" evidence="10">
    <location>
        <begin position="1"/>
        <end position="13"/>
    </location>
</feature>
<dbReference type="InterPro" id="IPR038765">
    <property type="entry name" value="Papain-like_cys_pep_sf"/>
</dbReference>
<proteinExistence type="inferred from homology"/>
<evidence type="ECO:0000256" key="6">
    <source>
        <dbReference type="ARBA" id="ARBA00022786"/>
    </source>
</evidence>
<gene>
    <name evidence="13" type="ORF">BOX15_Mlig014956g3</name>
</gene>
<dbReference type="InterPro" id="IPR044743">
    <property type="entry name" value="Ubl_USP48"/>
</dbReference>
<protein>
    <recommendedName>
        <fullName evidence="4">ubiquitinyl hydrolase 1</fullName>
        <ecNumber evidence="4">3.4.19.12</ecNumber>
    </recommendedName>
</protein>
<feature type="region of interest" description="Disordered" evidence="10">
    <location>
        <begin position="582"/>
        <end position="606"/>
    </location>
</feature>
<feature type="compositionally biased region" description="Low complexity" evidence="10">
    <location>
        <begin position="1007"/>
        <end position="1021"/>
    </location>
</feature>
<evidence type="ECO:0000256" key="7">
    <source>
        <dbReference type="ARBA" id="ARBA00022801"/>
    </source>
</evidence>
<evidence type="ECO:0000256" key="8">
    <source>
        <dbReference type="ARBA" id="ARBA00022807"/>
    </source>
</evidence>
<dbReference type="InterPro" id="IPR001394">
    <property type="entry name" value="Peptidase_C19_UCH"/>
</dbReference>
<feature type="region of interest" description="Disordered" evidence="10">
    <location>
        <begin position="104"/>
        <end position="130"/>
    </location>
</feature>
<dbReference type="SUPFAM" id="SSF54001">
    <property type="entry name" value="Cysteine proteinases"/>
    <property type="match status" value="1"/>
</dbReference>
<comment type="catalytic activity">
    <reaction evidence="1">
        <text>Thiol-dependent hydrolysis of ester, thioester, amide, peptide and isopeptide bonds formed by the C-terminal Gly of ubiquitin (a 76-residue protein attached to proteins as an intracellular targeting signal).</text>
        <dbReference type="EC" id="3.4.19.12"/>
    </reaction>
</comment>
<dbReference type="CDD" id="cd01795">
    <property type="entry name" value="Ubl_USP48"/>
    <property type="match status" value="1"/>
</dbReference>
<name>A0A267F2V9_9PLAT</name>
<dbReference type="EC" id="3.4.19.12" evidence="4"/>
<dbReference type="GO" id="GO:0006508">
    <property type="term" value="P:proteolysis"/>
    <property type="evidence" value="ECO:0007669"/>
    <property type="project" value="UniProtKB-KW"/>
</dbReference>
<keyword evidence="14" id="KW-1185">Reference proteome</keyword>
<evidence type="ECO:0000313" key="13">
    <source>
        <dbReference type="EMBL" id="PAA68088.1"/>
    </source>
</evidence>
<evidence type="ECO:0000256" key="10">
    <source>
        <dbReference type="SAM" id="MobiDB-lite"/>
    </source>
</evidence>
<feature type="non-terminal residue" evidence="13">
    <location>
        <position position="1"/>
    </location>
</feature>
<feature type="domain" description="USP" evidence="12">
    <location>
        <begin position="133"/>
        <end position="444"/>
    </location>
</feature>
<accession>A0A267F2V9</accession>
<evidence type="ECO:0000313" key="14">
    <source>
        <dbReference type="Proteomes" id="UP000215902"/>
    </source>
</evidence>
<dbReference type="OrthoDB" id="289038at2759"/>
<dbReference type="InterPro" id="IPR050164">
    <property type="entry name" value="Peptidase_C19"/>
</dbReference>
<keyword evidence="6" id="KW-0833">Ubl conjugation pathway</keyword>
<feature type="region of interest" description="Disordered" evidence="10">
    <location>
        <begin position="652"/>
        <end position="676"/>
    </location>
</feature>
<evidence type="ECO:0000259" key="11">
    <source>
        <dbReference type="PROSITE" id="PS50053"/>
    </source>
</evidence>
<feature type="domain" description="Ubiquitin-like" evidence="11">
    <location>
        <begin position="1064"/>
        <end position="1126"/>
    </location>
</feature>
<dbReference type="AlphaFoldDB" id="A0A267F2V9"/>
<dbReference type="GO" id="GO:0004197">
    <property type="term" value="F:cysteine-type endopeptidase activity"/>
    <property type="evidence" value="ECO:0007669"/>
    <property type="project" value="InterPro"/>
</dbReference>
<dbReference type="STRING" id="282301.A0A267F2V9"/>
<organism evidence="13 14">
    <name type="scientific">Macrostomum lignano</name>
    <dbReference type="NCBI Taxonomy" id="282301"/>
    <lineage>
        <taxon>Eukaryota</taxon>
        <taxon>Metazoa</taxon>
        <taxon>Spiralia</taxon>
        <taxon>Lophotrochozoa</taxon>
        <taxon>Platyhelminthes</taxon>
        <taxon>Rhabditophora</taxon>
        <taxon>Macrostomorpha</taxon>
        <taxon>Macrostomida</taxon>
        <taxon>Macrostomidae</taxon>
        <taxon>Macrostomum</taxon>
    </lineage>
</organism>
<feature type="compositionally biased region" description="Polar residues" evidence="10">
    <location>
        <begin position="1042"/>
        <end position="1051"/>
    </location>
</feature>
<dbReference type="SUPFAM" id="SSF54236">
    <property type="entry name" value="Ubiquitin-like"/>
    <property type="match status" value="1"/>
</dbReference>
<comment type="subcellular location">
    <subcellularLocation>
        <location evidence="2">Nucleus</location>
    </subcellularLocation>
</comment>
<keyword evidence="7" id="KW-0378">Hydrolase</keyword>
<dbReference type="Pfam" id="PF00443">
    <property type="entry name" value="UCH"/>
    <property type="match status" value="1"/>
</dbReference>
<dbReference type="Gene3D" id="3.10.20.90">
    <property type="entry name" value="Phosphatidylinositol 3-kinase Catalytic Subunit, Chain A, domain 1"/>
    <property type="match status" value="1"/>
</dbReference>
<dbReference type="EMBL" id="NIVC01001425">
    <property type="protein sequence ID" value="PAA68088.1"/>
    <property type="molecule type" value="Genomic_DNA"/>
</dbReference>
<reference evidence="13 14" key="1">
    <citation type="submission" date="2017-06" db="EMBL/GenBank/DDBJ databases">
        <title>A platform for efficient transgenesis in Macrostomum lignano, a flatworm model organism for stem cell research.</title>
        <authorList>
            <person name="Berezikov E."/>
        </authorList>
    </citation>
    <scope>NUCLEOTIDE SEQUENCE [LARGE SCALE GENOMIC DNA]</scope>
    <source>
        <strain evidence="13">DV1</strain>
        <tissue evidence="13">Whole organism</tissue>
    </source>
</reference>
<dbReference type="GO" id="GO:0016579">
    <property type="term" value="P:protein deubiquitination"/>
    <property type="evidence" value="ECO:0007669"/>
    <property type="project" value="InterPro"/>
</dbReference>
<comment type="similarity">
    <text evidence="3">Belongs to the peptidase C19 family.</text>
</comment>
<evidence type="ECO:0000256" key="5">
    <source>
        <dbReference type="ARBA" id="ARBA00022670"/>
    </source>
</evidence>
<sequence>IRQSNLAMSTSKSKAAKQADERWSWTESVEPGDIAEHQLMKAYNLLSDTCPLGACRGNCRQNPCCLNGLGPDKFAETAEAATSLAAMAGPVALAAAAAKQPPSCCPGDAEADADDATGQQDDSAAASSSDGPIGLTNYGNTCYLNSLLQLYLRSPDLVQAVYRLPSDDDAIIRELQSIFARLHLQRDGVCEPVAFIEALNLDKGIQQDASEFRILFRQLLERRFDEFDDNVMKHYTGSYKYVTRCHACSYLSERESNFHELCLNLTSTLLTDCLREFLARQDLAGESQYNCPVCQAPRDASVGVELVSLPDELCLQLMRFDFDMRTLRKKKVKSPIAYPETIEMSEFLSGAEPYVLKAVLIHIGPQATGGHYVAIVRDYSRGWLVCNDSQVYPVKHKLLKRQEEKLEQSMGYSASRPTEKASAAVPGKDWHLSQNAYILVYEKRSVFEAHKANPNLAAVPDKLAELVNAENAARARLASAVARRERRHRDFLGRLASRVLPLLQRVDCHAFVPSAWLQTVFNSSPEDVGESGDEVAFFLRTLDSCAYAQYVCPHGRLLPECVGPHVKAVNRDLFDFLSNNQSSSASAAEPDGKAAEDDDAMSTDSVVTPVPAPFLADESALCLACVRQRCARIRLDSRLATDAKLIDKAAKRKPEYQHHLPQNGQASSSSNSGASSRSAWVGVKSLRSWKNLARQQHQEESAPASAVEDDQDNTDGSAATEQSGSVCSNQQAVSNGHPATVGFAFNEDLLCQHGNLCCETGRRRLLPEEIWHRLAAYFPNCPVYWHDAKPCPVCSDQRARLTSRAQAETDRLFHLSAHLKRHRPTGSGPQRLLSLADCAGRKIYYADAEFLVQWRRFVVAAAVAAAEEESTATPLTEPPGGPVPNSGHLCPHGRLLCRPDSADSGLVALTQDEWLALVDAYSSDGVEICRLEDDSCQPPVCDECLDSAADAASAGDAGDAAGGEVGDAGAGFKMTIYVRVAEDARGSVRPGGYAASTRSSAGRKRAATSAASTDQSATADAAADEGGVGNGIKSPPTKCAKSAQQQPQPWRSSRIRRKPTDKRFDIDSEATVQDLKLRLMEAYGVAPYDQHLLVDGRELEPAKAQLRHLGLGPGSVVDAAFDLPPGSEDAAAVTGAGLSLRRGGGNDSTLTEAASATGPNEIEIGFSGTRLFEAAPPAAAAPVAVAAEAQETLES</sequence>
<dbReference type="PROSITE" id="PS00972">
    <property type="entry name" value="USP_1"/>
    <property type="match status" value="1"/>
</dbReference>
<feature type="region of interest" description="Disordered" evidence="10">
    <location>
        <begin position="692"/>
        <end position="732"/>
    </location>
</feature>
<dbReference type="GO" id="GO:0005634">
    <property type="term" value="C:nucleus"/>
    <property type="evidence" value="ECO:0007669"/>
    <property type="project" value="UniProtKB-SubCell"/>
</dbReference>
<evidence type="ECO:0000256" key="9">
    <source>
        <dbReference type="ARBA" id="ARBA00023242"/>
    </source>
</evidence>
<dbReference type="PANTHER" id="PTHR24006:SF722">
    <property type="entry name" value="UBIQUITIN CARBOXYL-TERMINAL HYDROLASE 48"/>
    <property type="match status" value="1"/>
</dbReference>
<dbReference type="PROSITE" id="PS00973">
    <property type="entry name" value="USP_2"/>
    <property type="match status" value="1"/>
</dbReference>
<dbReference type="PROSITE" id="PS50235">
    <property type="entry name" value="USP_3"/>
    <property type="match status" value="1"/>
</dbReference>
<feature type="region of interest" description="Disordered" evidence="10">
    <location>
        <begin position="987"/>
        <end position="1065"/>
    </location>
</feature>
<dbReference type="PANTHER" id="PTHR24006">
    <property type="entry name" value="UBIQUITIN CARBOXYL-TERMINAL HYDROLASE"/>
    <property type="match status" value="1"/>
</dbReference>
<dbReference type="InterPro" id="IPR018200">
    <property type="entry name" value="USP_CS"/>
</dbReference>